<keyword evidence="4" id="KW-0238">DNA-binding</keyword>
<dbReference type="GO" id="GO:0003677">
    <property type="term" value="F:DNA binding"/>
    <property type="evidence" value="ECO:0007669"/>
    <property type="project" value="UniProtKB-KW"/>
</dbReference>
<evidence type="ECO:0000256" key="2">
    <source>
        <dbReference type="ARBA" id="ARBA00023015"/>
    </source>
</evidence>
<dbReference type="AlphaFoldDB" id="A0A066TYU2"/>
<dbReference type="InterPro" id="IPR013324">
    <property type="entry name" value="RNA_pol_sigma_r3/r4-like"/>
</dbReference>
<evidence type="ECO:0000256" key="5">
    <source>
        <dbReference type="ARBA" id="ARBA00023163"/>
    </source>
</evidence>
<keyword evidence="2" id="KW-0805">Transcription regulation</keyword>
<dbReference type="Gene3D" id="1.10.1740.10">
    <property type="match status" value="1"/>
</dbReference>
<dbReference type="PANTHER" id="PTHR43133:SF8">
    <property type="entry name" value="RNA POLYMERASE SIGMA FACTOR HI_1459-RELATED"/>
    <property type="match status" value="1"/>
</dbReference>
<dbReference type="SUPFAM" id="SSF88946">
    <property type="entry name" value="Sigma2 domain of RNA polymerase sigma factors"/>
    <property type="match status" value="1"/>
</dbReference>
<keyword evidence="3" id="KW-0731">Sigma factor</keyword>
<evidence type="ECO:0000313" key="7">
    <source>
        <dbReference type="EMBL" id="KDN18737.1"/>
    </source>
</evidence>
<dbReference type="GO" id="GO:0016987">
    <property type="term" value="F:sigma factor activity"/>
    <property type="evidence" value="ECO:0007669"/>
    <property type="project" value="UniProtKB-KW"/>
</dbReference>
<reference evidence="7 8" key="1">
    <citation type="submission" date="2014-05" db="EMBL/GenBank/DDBJ databases">
        <title>Draft genome sequence of Amycolatopsis rifamycinica DSM 46095.</title>
        <authorList>
            <person name="Lal R."/>
            <person name="Saxena A."/>
            <person name="Kumari R."/>
            <person name="Mukherjee U."/>
            <person name="Singh P."/>
            <person name="Sangwan N."/>
            <person name="Mahato N.K."/>
        </authorList>
    </citation>
    <scope>NUCLEOTIDE SEQUENCE [LARGE SCALE GENOMIC DNA]</scope>
    <source>
        <strain evidence="7 8">DSM 46095</strain>
    </source>
</reference>
<dbReference type="Gene3D" id="1.10.10.10">
    <property type="entry name" value="Winged helix-like DNA-binding domain superfamily/Winged helix DNA-binding domain"/>
    <property type="match status" value="1"/>
</dbReference>
<dbReference type="Pfam" id="PF04542">
    <property type="entry name" value="Sigma70_r2"/>
    <property type="match status" value="1"/>
</dbReference>
<dbReference type="NCBIfam" id="TIGR02937">
    <property type="entry name" value="sigma70-ECF"/>
    <property type="match status" value="1"/>
</dbReference>
<evidence type="ECO:0000256" key="1">
    <source>
        <dbReference type="ARBA" id="ARBA00010641"/>
    </source>
</evidence>
<name>A0A066TYU2_9PSEU</name>
<protein>
    <recommendedName>
        <fullName evidence="6">RNA polymerase sigma-70 region 2 domain-containing protein</fullName>
    </recommendedName>
</protein>
<organism evidence="7 8">
    <name type="scientific">Amycolatopsis rifamycinica</name>
    <dbReference type="NCBI Taxonomy" id="287986"/>
    <lineage>
        <taxon>Bacteria</taxon>
        <taxon>Bacillati</taxon>
        <taxon>Actinomycetota</taxon>
        <taxon>Actinomycetes</taxon>
        <taxon>Pseudonocardiales</taxon>
        <taxon>Pseudonocardiaceae</taxon>
        <taxon>Amycolatopsis</taxon>
    </lineage>
</organism>
<dbReference type="OrthoDB" id="265863at2"/>
<evidence type="ECO:0000256" key="4">
    <source>
        <dbReference type="ARBA" id="ARBA00023125"/>
    </source>
</evidence>
<dbReference type="RefSeq" id="WP_051736173.1">
    <property type="nucleotide sequence ID" value="NZ_JMQI01000062.1"/>
</dbReference>
<keyword evidence="8" id="KW-1185">Reference proteome</keyword>
<gene>
    <name evidence="7" type="ORF">DV20_29545</name>
</gene>
<keyword evidence="5" id="KW-0804">Transcription</keyword>
<dbReference type="InterPro" id="IPR014284">
    <property type="entry name" value="RNA_pol_sigma-70_dom"/>
</dbReference>
<dbReference type="Proteomes" id="UP000027345">
    <property type="component" value="Unassembled WGS sequence"/>
</dbReference>
<dbReference type="InterPro" id="IPR007627">
    <property type="entry name" value="RNA_pol_sigma70_r2"/>
</dbReference>
<dbReference type="PANTHER" id="PTHR43133">
    <property type="entry name" value="RNA POLYMERASE ECF-TYPE SIGMA FACTO"/>
    <property type="match status" value="1"/>
</dbReference>
<proteinExistence type="inferred from homology"/>
<evidence type="ECO:0000259" key="6">
    <source>
        <dbReference type="Pfam" id="PF04542"/>
    </source>
</evidence>
<comment type="caution">
    <text evidence="7">The sequence shown here is derived from an EMBL/GenBank/DDBJ whole genome shotgun (WGS) entry which is preliminary data.</text>
</comment>
<dbReference type="STRING" id="287986.DV20_29545"/>
<evidence type="ECO:0000313" key="8">
    <source>
        <dbReference type="Proteomes" id="UP000027345"/>
    </source>
</evidence>
<accession>A0A066TYU2</accession>
<evidence type="ECO:0000256" key="3">
    <source>
        <dbReference type="ARBA" id="ARBA00023082"/>
    </source>
</evidence>
<dbReference type="SUPFAM" id="SSF88659">
    <property type="entry name" value="Sigma3 and sigma4 domains of RNA polymerase sigma factors"/>
    <property type="match status" value="1"/>
</dbReference>
<dbReference type="GO" id="GO:0006352">
    <property type="term" value="P:DNA-templated transcription initiation"/>
    <property type="evidence" value="ECO:0007669"/>
    <property type="project" value="InterPro"/>
</dbReference>
<feature type="domain" description="RNA polymerase sigma-70 region 2" evidence="6">
    <location>
        <begin position="24"/>
        <end position="91"/>
    </location>
</feature>
<dbReference type="EMBL" id="JMQI01000062">
    <property type="protein sequence ID" value="KDN18737.1"/>
    <property type="molecule type" value="Genomic_DNA"/>
</dbReference>
<dbReference type="eggNOG" id="COG1595">
    <property type="taxonomic scope" value="Bacteria"/>
</dbReference>
<dbReference type="InterPro" id="IPR013325">
    <property type="entry name" value="RNA_pol_sigma_r2"/>
</dbReference>
<comment type="similarity">
    <text evidence="1">Belongs to the sigma-70 factor family. ECF subfamily.</text>
</comment>
<dbReference type="InterPro" id="IPR036388">
    <property type="entry name" value="WH-like_DNA-bd_sf"/>
</dbReference>
<dbReference type="InterPro" id="IPR039425">
    <property type="entry name" value="RNA_pol_sigma-70-like"/>
</dbReference>
<sequence>MRDESPARLLENAARGAEWAWRDLVDRYSSLIHAVCRQHRIGDADAQDIGATVWLQLVANLARLREPDALPGWLRTTTRHECLRLLRHRTRQIPTESAMFADPAGPASDATLIGAERLVAARQACAQLSRQDRRLLSLLFGDPPMSYREISATLGIPIGSIGPSRARCLAKVRSTPAIAALLAAERHDFPGHTSRSGRATA</sequence>